<organism evidence="1">
    <name type="scientific">Rhizophora mucronata</name>
    <name type="common">Asiatic mangrove</name>
    <dbReference type="NCBI Taxonomy" id="61149"/>
    <lineage>
        <taxon>Eukaryota</taxon>
        <taxon>Viridiplantae</taxon>
        <taxon>Streptophyta</taxon>
        <taxon>Embryophyta</taxon>
        <taxon>Tracheophyta</taxon>
        <taxon>Spermatophyta</taxon>
        <taxon>Magnoliopsida</taxon>
        <taxon>eudicotyledons</taxon>
        <taxon>Gunneridae</taxon>
        <taxon>Pentapetalae</taxon>
        <taxon>rosids</taxon>
        <taxon>fabids</taxon>
        <taxon>Malpighiales</taxon>
        <taxon>Rhizophoraceae</taxon>
        <taxon>Rhizophora</taxon>
    </lineage>
</organism>
<name>A0A2P2JKU6_RHIMU</name>
<proteinExistence type="predicted"/>
<accession>A0A2P2JKU6</accession>
<sequence>MCFPTITKSLLATLISLSVQILFLLSSERSRAVDTMKSISMISI</sequence>
<reference evidence="1" key="1">
    <citation type="submission" date="2018-02" db="EMBL/GenBank/DDBJ databases">
        <title>Rhizophora mucronata_Transcriptome.</title>
        <authorList>
            <person name="Meera S.P."/>
            <person name="Sreeshan A."/>
            <person name="Augustine A."/>
        </authorList>
    </citation>
    <scope>NUCLEOTIDE SEQUENCE</scope>
    <source>
        <tissue evidence="1">Leaf</tissue>
    </source>
</reference>
<evidence type="ECO:0000313" key="1">
    <source>
        <dbReference type="EMBL" id="MBW94103.1"/>
    </source>
</evidence>
<protein>
    <submittedName>
        <fullName evidence="1">Uncharacterized protein</fullName>
    </submittedName>
</protein>
<dbReference type="AlphaFoldDB" id="A0A2P2JKU6"/>
<dbReference type="EMBL" id="GGEC01013620">
    <property type="protein sequence ID" value="MBW94103.1"/>
    <property type="molecule type" value="Transcribed_RNA"/>
</dbReference>